<dbReference type="RefSeq" id="WP_109919713.1">
    <property type="nucleotide sequence ID" value="NZ_QGLF01000001.1"/>
</dbReference>
<protein>
    <recommendedName>
        <fullName evidence="4">LPS-assembly protein LptD</fullName>
    </recommendedName>
</protein>
<keyword evidence="3 4" id="KW-0998">Cell outer membrane</keyword>
<dbReference type="InterPro" id="IPR020889">
    <property type="entry name" value="LipoPS_assembly_LptD"/>
</dbReference>
<sequence>MSARRRNRDLTATRAEILRNRTALALVLGALAIGGPTLAVAQTLPGGVSAGEGPVQIIAEEVIYNPNTKTVTATGKVEVSQGDRVLMADKITYFEDSRIVAASGNVSLLEPTGEVLFADYVELDDQLREGFVQTIRLLFADDSRAAAVRAIRREGNVTTLDRAVYSPCLPCADKPDRPLLWQVKAVKVTHDQTAKTVEYEDATFEVLGVPVAYTPYFSHPDPSVKRLSGFLAPRIGGSGRLGFRVGMPYFWAIDDNSDLTLTPFITTQAGAYAVGDYRKVFGSGEFAAQFSLGYGEEFDGDGNPTGSDAFRGHIFARGNLQLDDNWRVGLNVERSSSDTYLKRFSFTSPNYLTSDLYAEGFYDRSYFSVIGYSFQGLRAISDPDTTPLVLPLAQANWVLEPEMIGGRLELSANAIAIHRDEGTSQRRFSLGAAWQRPWITDLGTVFTLDASIRGDFYDTEDVYDAAGIDVSGQTARFLPKLSLEARYPLVRPTENGRQVIEPIAQFVLAPSTPISKKISNEDSQSFEFDDTNLFAVNRFSGYDRWDAGSRFVYGVRTAYYGNEGTTFSVFLGESFEFTDEKDVYEYGKGLGDGRSDFVGAITFTPTYWLDLQHNFRLDKDDLSFNRNDIRATINGKRLQATIGYTAVKEQTAVPAQADRDEIYVTAGLKLDEYWTVYGDTRHRLNDDEGALSTGLGLFYTDECVELGAMYRRDTTRDRDVTPDTSVSLILRLRNLGM</sequence>
<comment type="caution">
    <text evidence="4">Lacks conserved residue(s) required for the propagation of feature annotation.</text>
</comment>
<keyword evidence="2 4" id="KW-0472">Membrane</keyword>
<comment type="caution">
    <text evidence="7">The sequence shown here is derived from an EMBL/GenBank/DDBJ whole genome shotgun (WGS) entry which is preliminary data.</text>
</comment>
<evidence type="ECO:0000256" key="4">
    <source>
        <dbReference type="HAMAP-Rule" id="MF_01411"/>
    </source>
</evidence>
<comment type="function">
    <text evidence="4">Involved in the assembly of lipopolysaccharide (LPS) at the surface of the outer membrane.</text>
</comment>
<feature type="domain" description="LptD C-terminal" evidence="6">
    <location>
        <begin position="310"/>
        <end position="674"/>
    </location>
</feature>
<evidence type="ECO:0000256" key="3">
    <source>
        <dbReference type="ARBA" id="ARBA00023237"/>
    </source>
</evidence>
<gene>
    <name evidence="4" type="primary">lptD</name>
    <name evidence="7" type="ORF">DKG75_03705</name>
</gene>
<dbReference type="Pfam" id="PF04453">
    <property type="entry name" value="LptD"/>
    <property type="match status" value="1"/>
</dbReference>
<dbReference type="HAMAP" id="MF_01411">
    <property type="entry name" value="LPS_assembly_LptD"/>
    <property type="match status" value="1"/>
</dbReference>
<dbReference type="GO" id="GO:0015920">
    <property type="term" value="P:lipopolysaccharide transport"/>
    <property type="evidence" value="ECO:0007669"/>
    <property type="project" value="InterPro"/>
</dbReference>
<dbReference type="GO" id="GO:0043165">
    <property type="term" value="P:Gram-negative-bacterium-type cell outer membrane assembly"/>
    <property type="evidence" value="ECO:0007669"/>
    <property type="project" value="UniProtKB-UniRule"/>
</dbReference>
<keyword evidence="8" id="KW-1185">Reference proteome</keyword>
<dbReference type="OrthoDB" id="9760225at2"/>
<dbReference type="InterPro" id="IPR050218">
    <property type="entry name" value="LptD"/>
</dbReference>
<keyword evidence="1 4" id="KW-0732">Signal</keyword>
<accession>A0A317EEA4</accession>
<dbReference type="Pfam" id="PF03968">
    <property type="entry name" value="LptD_N"/>
    <property type="match status" value="1"/>
</dbReference>
<dbReference type="AlphaFoldDB" id="A0A317EEA4"/>
<reference evidence="8" key="1">
    <citation type="submission" date="2018-05" db="EMBL/GenBank/DDBJ databases">
        <title>Zavarzinia sp. HR-AS.</title>
        <authorList>
            <person name="Lee Y."/>
            <person name="Jeon C.O."/>
        </authorList>
    </citation>
    <scope>NUCLEOTIDE SEQUENCE [LARGE SCALE GENOMIC DNA]</scope>
    <source>
        <strain evidence="8">DSM 1231</strain>
    </source>
</reference>
<dbReference type="PANTHER" id="PTHR30189:SF1">
    <property type="entry name" value="LPS-ASSEMBLY PROTEIN LPTD"/>
    <property type="match status" value="1"/>
</dbReference>
<comment type="subunit">
    <text evidence="4">Component of the lipopolysaccharide transport and assembly complex.</text>
</comment>
<name>A0A317EEA4_9PROT</name>
<dbReference type="Proteomes" id="UP000246077">
    <property type="component" value="Unassembled WGS sequence"/>
</dbReference>
<evidence type="ECO:0000256" key="2">
    <source>
        <dbReference type="ARBA" id="ARBA00023136"/>
    </source>
</evidence>
<proteinExistence type="inferred from homology"/>
<feature type="domain" description="Organic solvent tolerance-like N-terminal" evidence="5">
    <location>
        <begin position="56"/>
        <end position="131"/>
    </location>
</feature>
<organism evidence="7 8">
    <name type="scientific">Zavarzinia compransoris</name>
    <dbReference type="NCBI Taxonomy" id="1264899"/>
    <lineage>
        <taxon>Bacteria</taxon>
        <taxon>Pseudomonadati</taxon>
        <taxon>Pseudomonadota</taxon>
        <taxon>Alphaproteobacteria</taxon>
        <taxon>Rhodospirillales</taxon>
        <taxon>Zavarziniaceae</taxon>
        <taxon>Zavarzinia</taxon>
    </lineage>
</organism>
<dbReference type="InterPro" id="IPR005653">
    <property type="entry name" value="OstA-like_N"/>
</dbReference>
<dbReference type="GO" id="GO:0009279">
    <property type="term" value="C:cell outer membrane"/>
    <property type="evidence" value="ECO:0007669"/>
    <property type="project" value="UniProtKB-SubCell"/>
</dbReference>
<dbReference type="PANTHER" id="PTHR30189">
    <property type="entry name" value="LPS-ASSEMBLY PROTEIN"/>
    <property type="match status" value="1"/>
</dbReference>
<evidence type="ECO:0000259" key="5">
    <source>
        <dbReference type="Pfam" id="PF03968"/>
    </source>
</evidence>
<dbReference type="EMBL" id="QGLF01000001">
    <property type="protein sequence ID" value="PWR23683.1"/>
    <property type="molecule type" value="Genomic_DNA"/>
</dbReference>
<evidence type="ECO:0000313" key="7">
    <source>
        <dbReference type="EMBL" id="PWR23683.1"/>
    </source>
</evidence>
<dbReference type="Gene3D" id="2.60.450.10">
    <property type="entry name" value="Lipopolysaccharide (LPS) transport protein A like domain"/>
    <property type="match status" value="1"/>
</dbReference>
<evidence type="ECO:0000259" key="6">
    <source>
        <dbReference type="Pfam" id="PF04453"/>
    </source>
</evidence>
<dbReference type="GO" id="GO:1990351">
    <property type="term" value="C:transporter complex"/>
    <property type="evidence" value="ECO:0007669"/>
    <property type="project" value="TreeGrafter"/>
</dbReference>
<dbReference type="InterPro" id="IPR007543">
    <property type="entry name" value="LptD_C"/>
</dbReference>
<evidence type="ECO:0000313" key="8">
    <source>
        <dbReference type="Proteomes" id="UP000246077"/>
    </source>
</evidence>
<evidence type="ECO:0000256" key="1">
    <source>
        <dbReference type="ARBA" id="ARBA00022729"/>
    </source>
</evidence>
<comment type="similarity">
    <text evidence="4">Belongs to the LptD family.</text>
</comment>
<comment type="subcellular location">
    <subcellularLocation>
        <location evidence="4">Cell outer membrane</location>
    </subcellularLocation>
</comment>